<feature type="domain" description="PDZ" evidence="9">
    <location>
        <begin position="12"/>
        <end position="94"/>
    </location>
</feature>
<dbReference type="PROSITE" id="PS51307">
    <property type="entry name" value="ASD2"/>
    <property type="match status" value="1"/>
</dbReference>
<feature type="region of interest" description="Disordered" evidence="8">
    <location>
        <begin position="313"/>
        <end position="351"/>
    </location>
</feature>
<feature type="compositionally biased region" description="Polar residues" evidence="8">
    <location>
        <begin position="1195"/>
        <end position="1204"/>
    </location>
</feature>
<feature type="compositionally biased region" description="Basic and acidic residues" evidence="8">
    <location>
        <begin position="458"/>
        <end position="470"/>
    </location>
</feature>
<evidence type="ECO:0000259" key="9">
    <source>
        <dbReference type="PROSITE" id="PS50106"/>
    </source>
</evidence>
<dbReference type="GO" id="GO:0016324">
    <property type="term" value="C:apical plasma membrane"/>
    <property type="evidence" value="ECO:0007669"/>
    <property type="project" value="TreeGrafter"/>
</dbReference>
<dbReference type="PANTHER" id="PTHR15012:SF35">
    <property type="entry name" value="PROTEIN SHROOM4"/>
    <property type="match status" value="1"/>
</dbReference>
<evidence type="ECO:0000256" key="2">
    <source>
        <dbReference type="ARBA" id="ARBA00006469"/>
    </source>
</evidence>
<keyword evidence="6" id="KW-0009">Actin-binding</keyword>
<sequence>METVEQLVSFHHIQVQLRGGAPWGFTLKGGLEHGEPLIISKIVDGGKAAQCKNLKVGDELININGSPLYGSRQEALILIKGSYRILKLTVRRRSIPLIRPHSWHLAKLSELPLPPPPPPPSPPPSDAPPFPPPPPPSAMQLHPSPYTLPWHTTDNSDLSMQWGQLHRPYSSTDRSSSLGSMESLDTATPTTQRYSDSHNSPVDPTLFNNKRDSAYSSFSASSNTSDYATVPLRPGESFSMDNFLQSLGPACRGYAGGDTATLGCSSGETLDEAQATVHKSKSLTRPKPKLVEGKERPSSCCYEKEQRVGDFEVIRNGDGGPDRNMNPPQPPTRKDSFRVTRGRSNAANKRCASAPIELSRVSSYYDDTKSSQNDETGILNGFPESEDDIRTGSFKEDTLDVQHMQTQTKDIRHIKCDTGANNDNISETISDHQSDLGTDLVHITTCCSPSLSAMTSVDDAKSMDDQEQSHTHFKTRNSSITLHRHSAPEKLLATQLQLLEFDSNSTSVEPYNLSKPSDSSLSHDSSQWPHSSLQLARDDQETTHDNLRPSSNKWGGSRCSTPGSTFLEGDCDDVDSRERLERMGVNGESFLPVQHQLQWGRSVSVPGDPNGSSNHGRAGSDQVFERDFEPLSAASSMDTLLEEQKEVDRGRGKKEEDVEAESFIKKPNSSRNHRRNRRRSERFATNLRNEIQRKKAQLQSSRGPGGLLCSGETVQEEEGQDFHEEGTNLDQSFQESSTKVAFASSAHTQDVKTPAPVEKSDTSNESNHHILQTHSQTTTQTVNNNPSGSVQILGSDVPSFGVGIRVVEEPAPAGKARRWRWTPEHKLQPEPGSDRRCGERVLGVVGSRHGVCASASSFTSSYSRSSSCSRIEESDILPFADRMKFFEQTSRGMSGSNTLDLSSHRQKKRSNHPGQQGEELSVHSTQRRYSYQGGAKQDVSLLSNTMETRRQSVSTSREMQRKKEREQAREREEREESFRESQRQQEERQEGELQIERVRLREIQREKEQKERVRQWEMERERNLVLEREKEMERARDNEQLKNEREHEPQREREKKKEEDNQPNSHPEFYGNFGTKEKHQDFQQQDNLHNYQPKPQVFPHSQIPNHVPQSAFYPVKAAFQPLENLPPLHQGYTARSYTPTEQTYPTRQQDTTKLNRKYSLTERDYPSWRQESRPPESISQFQHHPHQGRWGPRQVDNSSNDQNGYSFAAPLVVRGRAMSENDLRFNSSHRWSPSISVATSQTLSEVEESGSCVRGGEPASTARQNKKRMPPPPRPPPPKWEHFHRRRASHHTLFPTSSPSAASHSVPPPQGHYMTHSSFIPPSETSRQRSYSLPPERQEVLEGCPRCSCNQTQTQERTFTHGPPAQNQLQLQDYHSFSNALSGMNQPQLQGHHSFSHTPSSQNQPHLQENHPFSQTLFNQNQAQCQEQPFTAAPPSPMFSRRAFRPVAPPQREVEGHIGGMFGSQQDRVELLSLPLSTPAADSSVDSLSEPDVSPSPDQNRNTVRHHTQQIVRPGAEWERAPSPRVHTKTALPPAAENGVVGGVSHPESYFAIDCEQEQQQLCRNSFQSLEQRKIHEPGTESETTLSPSPAHSLEADLDIPMETDIDDFQEEDLPTMDEPITSELPCFALPVTVLETDVDTLPDSEGSSSGRVRTETSSVEEELEMGESSREGPSLEELFPQSSEGESSSESWRGAYQTMEPNTDSLDRRSGASSSCSSYYSTSAAKAQLLSQMKDYNDNREKDDDDELTYKKQLMESLRKKLGVLREAQRGLQEDIRANAQLGEEVESMVVSVCKPNEVDKFRMFIGDLDKVVSLLLSLSGRLLRVEATLDTLDPETEHDERLPLQEKKHQLMRQLSEAQDLKDHVDRREQAVSRVLARCLSPEQHRDYSHFVKMKAALLVEQRQLEDKIRLGEEQLRGLRESLGLGLGMGMGMSMGYGQF</sequence>
<feature type="compositionally biased region" description="Polar residues" evidence="8">
    <location>
        <begin position="169"/>
        <end position="208"/>
    </location>
</feature>
<protein>
    <submittedName>
        <fullName evidence="11">Protein Shroom4</fullName>
    </submittedName>
</protein>
<evidence type="ECO:0000256" key="4">
    <source>
        <dbReference type="ARBA" id="ARBA00022490"/>
    </source>
</evidence>
<feature type="region of interest" description="Disordered" evidence="8">
    <location>
        <begin position="1479"/>
        <end position="1530"/>
    </location>
</feature>
<keyword evidence="7" id="KW-0206">Cytoskeleton</keyword>
<feature type="compositionally biased region" description="Polar residues" evidence="8">
    <location>
        <begin position="1581"/>
        <end position="1590"/>
    </location>
</feature>
<feature type="compositionally biased region" description="Basic and acidic residues" evidence="8">
    <location>
        <begin position="642"/>
        <end position="656"/>
    </location>
</feature>
<dbReference type="InterPro" id="IPR014799">
    <property type="entry name" value="ASD2_dom"/>
</dbReference>
<dbReference type="Pfam" id="PF00595">
    <property type="entry name" value="PDZ"/>
    <property type="match status" value="1"/>
</dbReference>
<keyword evidence="12" id="KW-1185">Reference proteome</keyword>
<evidence type="ECO:0000313" key="12">
    <source>
        <dbReference type="Proteomes" id="UP000503349"/>
    </source>
</evidence>
<comment type="similarity">
    <text evidence="2">Belongs to the shroom family.</text>
</comment>
<feature type="region of interest" description="Disordered" evidence="8">
    <location>
        <begin position="1380"/>
        <end position="1409"/>
    </location>
</feature>
<comment type="subcellular location">
    <subcellularLocation>
        <location evidence="1">Cytoplasm</location>
        <location evidence="1">Cytoskeleton</location>
    </subcellularLocation>
</comment>
<feature type="domain" description="ASD2" evidence="10">
    <location>
        <begin position="1646"/>
        <end position="1926"/>
    </location>
</feature>
<dbReference type="PANTHER" id="PTHR15012">
    <property type="entry name" value="APICAL PROTEIN/SHROOM-RELATED"/>
    <property type="match status" value="1"/>
</dbReference>
<dbReference type="GO" id="GO:0005912">
    <property type="term" value="C:adherens junction"/>
    <property type="evidence" value="ECO:0007669"/>
    <property type="project" value="TreeGrafter"/>
</dbReference>
<dbReference type="FunFam" id="2.30.42.10:FF:000100">
    <property type="entry name" value="Shroom family member 2"/>
    <property type="match status" value="1"/>
</dbReference>
<feature type="compositionally biased region" description="Polar residues" evidence="8">
    <location>
        <begin position="940"/>
        <end position="956"/>
    </location>
</feature>
<feature type="region of interest" description="Disordered" evidence="8">
    <location>
        <begin position="1241"/>
        <end position="1336"/>
    </location>
</feature>
<evidence type="ECO:0000256" key="6">
    <source>
        <dbReference type="ARBA" id="ARBA00023203"/>
    </source>
</evidence>
<feature type="compositionally biased region" description="Basic residues" evidence="8">
    <location>
        <begin position="278"/>
        <end position="288"/>
    </location>
</feature>
<evidence type="ECO:0000256" key="3">
    <source>
        <dbReference type="ARBA" id="ARBA00022473"/>
    </source>
</evidence>
<organism evidence="11 12">
    <name type="scientific">Channa argus</name>
    <name type="common">Northern snakehead</name>
    <name type="synonym">Ophicephalus argus</name>
    <dbReference type="NCBI Taxonomy" id="215402"/>
    <lineage>
        <taxon>Eukaryota</taxon>
        <taxon>Metazoa</taxon>
        <taxon>Chordata</taxon>
        <taxon>Craniata</taxon>
        <taxon>Vertebrata</taxon>
        <taxon>Euteleostomi</taxon>
        <taxon>Actinopterygii</taxon>
        <taxon>Neopterygii</taxon>
        <taxon>Teleostei</taxon>
        <taxon>Neoteleostei</taxon>
        <taxon>Acanthomorphata</taxon>
        <taxon>Anabantaria</taxon>
        <taxon>Anabantiformes</taxon>
        <taxon>Channoidei</taxon>
        <taxon>Channidae</taxon>
        <taxon>Channa</taxon>
    </lineage>
</organism>
<dbReference type="SUPFAM" id="SSF50156">
    <property type="entry name" value="PDZ domain-like"/>
    <property type="match status" value="1"/>
</dbReference>
<reference evidence="12" key="2">
    <citation type="submission" date="2019-02" db="EMBL/GenBank/DDBJ databases">
        <title>Opniocepnalus argus Var Kimnra genome.</title>
        <authorList>
            <person name="Zhou C."/>
            <person name="Xiao S."/>
        </authorList>
    </citation>
    <scope>NUCLEOTIDE SEQUENCE [LARGE SCALE GENOMIC DNA]</scope>
</reference>
<feature type="compositionally biased region" description="Pro residues" evidence="8">
    <location>
        <begin position="114"/>
        <end position="137"/>
    </location>
</feature>
<evidence type="ECO:0000259" key="10">
    <source>
        <dbReference type="PROSITE" id="PS51307"/>
    </source>
</evidence>
<evidence type="ECO:0000313" key="11">
    <source>
        <dbReference type="EMBL" id="KAF3697698.1"/>
    </source>
</evidence>
<gene>
    <name evidence="11" type="ORF">EXN66_Car013378</name>
</gene>
<dbReference type="Gene3D" id="2.30.42.10">
    <property type="match status" value="1"/>
</dbReference>
<feature type="region of interest" description="Disordered" evidence="8">
    <location>
        <begin position="508"/>
        <end position="572"/>
    </location>
</feature>
<evidence type="ECO:0000256" key="7">
    <source>
        <dbReference type="ARBA" id="ARBA00023212"/>
    </source>
</evidence>
<feature type="compositionally biased region" description="Polar residues" evidence="8">
    <location>
        <begin position="890"/>
        <end position="901"/>
    </location>
</feature>
<feature type="compositionally biased region" description="Polar residues" evidence="8">
    <location>
        <begin position="728"/>
        <end position="739"/>
    </location>
</feature>
<feature type="compositionally biased region" description="Polar residues" evidence="8">
    <location>
        <begin position="769"/>
        <end position="789"/>
    </location>
</feature>
<feature type="region of interest" description="Disordered" evidence="8">
    <location>
        <begin position="601"/>
        <end position="789"/>
    </location>
</feature>
<feature type="region of interest" description="Disordered" evidence="8">
    <location>
        <begin position="1573"/>
        <end position="1593"/>
    </location>
</feature>
<feature type="compositionally biased region" description="Basic and acidic residues" evidence="8">
    <location>
        <begin position="758"/>
        <end position="768"/>
    </location>
</feature>
<dbReference type="InterPro" id="IPR036034">
    <property type="entry name" value="PDZ_sf"/>
</dbReference>
<feature type="compositionally biased region" description="Polar residues" evidence="8">
    <location>
        <begin position="1315"/>
        <end position="1331"/>
    </location>
</feature>
<reference evidence="11 12" key="1">
    <citation type="submission" date="2019-02" db="EMBL/GenBank/DDBJ databases">
        <title>Opniocepnalus argus genome.</title>
        <authorList>
            <person name="Zhou C."/>
            <person name="Xiao S."/>
        </authorList>
    </citation>
    <scope>NUCLEOTIDE SEQUENCE [LARGE SCALE GENOMIC DNA]</scope>
    <source>
        <strain evidence="11">OARG1902GOOAL</strain>
        <tissue evidence="11">Muscle</tissue>
    </source>
</reference>
<keyword evidence="4" id="KW-0963">Cytoplasm</keyword>
<feature type="compositionally biased region" description="Low complexity" evidence="8">
    <location>
        <begin position="1683"/>
        <end position="1692"/>
    </location>
</feature>
<dbReference type="Proteomes" id="UP000503349">
    <property type="component" value="Chromosome 13"/>
</dbReference>
<feature type="compositionally biased region" description="Basic and acidic residues" evidence="8">
    <location>
        <begin position="1159"/>
        <end position="1174"/>
    </location>
</feature>
<feature type="compositionally biased region" description="Basic and acidic residues" evidence="8">
    <location>
        <begin position="289"/>
        <end position="298"/>
    </location>
</feature>
<dbReference type="CDD" id="cd06750">
    <property type="entry name" value="PDZ_shroom2_3_4-like"/>
    <property type="match status" value="1"/>
</dbReference>
<dbReference type="GO" id="GO:0043296">
    <property type="term" value="C:apical junction complex"/>
    <property type="evidence" value="ECO:0007669"/>
    <property type="project" value="TreeGrafter"/>
</dbReference>
<feature type="region of interest" description="Disordered" evidence="8">
    <location>
        <begin position="457"/>
        <end position="482"/>
    </location>
</feature>
<feature type="region of interest" description="Disordered" evidence="8">
    <location>
        <begin position="114"/>
        <end position="152"/>
    </location>
</feature>
<dbReference type="Gene3D" id="6.10.250.3120">
    <property type="match status" value="1"/>
</dbReference>
<feature type="compositionally biased region" description="Low complexity" evidence="8">
    <location>
        <begin position="1295"/>
        <end position="1305"/>
    </location>
</feature>
<feature type="compositionally biased region" description="Basic and acidic residues" evidence="8">
    <location>
        <begin position="958"/>
        <end position="1060"/>
    </location>
</feature>
<evidence type="ECO:0000256" key="5">
    <source>
        <dbReference type="ARBA" id="ARBA00022553"/>
    </source>
</evidence>
<feature type="region of interest" description="Disordered" evidence="8">
    <location>
        <begin position="1130"/>
        <end position="1204"/>
    </location>
</feature>
<dbReference type="EMBL" id="CM015724">
    <property type="protein sequence ID" value="KAF3697698.1"/>
    <property type="molecule type" value="Genomic_DNA"/>
</dbReference>
<dbReference type="InterPro" id="IPR001478">
    <property type="entry name" value="PDZ"/>
</dbReference>
<keyword evidence="3" id="KW-0217">Developmental protein</keyword>
<dbReference type="InterPro" id="IPR027685">
    <property type="entry name" value="Shroom_fam"/>
</dbReference>
<feature type="region of interest" description="Disordered" evidence="8">
    <location>
        <begin position="890"/>
        <end position="1082"/>
    </location>
</feature>
<dbReference type="PROSITE" id="PS50106">
    <property type="entry name" value="PDZ"/>
    <property type="match status" value="1"/>
</dbReference>
<keyword evidence="5" id="KW-0597">Phosphoprotein</keyword>
<name>A0A6G1Q610_CHAAH</name>
<feature type="compositionally biased region" description="Polar residues" evidence="8">
    <location>
        <begin position="548"/>
        <end position="564"/>
    </location>
</feature>
<accession>A0A6G1Q610</accession>
<feature type="compositionally biased region" description="Basic residues" evidence="8">
    <location>
        <begin position="671"/>
        <end position="680"/>
    </location>
</feature>
<evidence type="ECO:0000256" key="8">
    <source>
        <dbReference type="SAM" id="MobiDB-lite"/>
    </source>
</evidence>
<feature type="region of interest" description="Disordered" evidence="8">
    <location>
        <begin position="167"/>
        <end position="208"/>
    </location>
</feature>
<dbReference type="Pfam" id="PF08687">
    <property type="entry name" value="ASD2"/>
    <property type="match status" value="1"/>
</dbReference>
<feature type="compositionally biased region" description="Basic and acidic residues" evidence="8">
    <location>
        <begin position="536"/>
        <end position="547"/>
    </location>
</feature>
<feature type="compositionally biased region" description="Low complexity" evidence="8">
    <location>
        <begin position="513"/>
        <end position="532"/>
    </location>
</feature>
<evidence type="ECO:0000256" key="1">
    <source>
        <dbReference type="ARBA" id="ARBA00004245"/>
    </source>
</evidence>
<dbReference type="GO" id="GO:0051015">
    <property type="term" value="F:actin filament binding"/>
    <property type="evidence" value="ECO:0007669"/>
    <property type="project" value="InterPro"/>
</dbReference>
<feature type="compositionally biased region" description="Polar residues" evidence="8">
    <location>
        <begin position="1133"/>
        <end position="1152"/>
    </location>
</feature>
<dbReference type="GO" id="GO:0007015">
    <property type="term" value="P:actin filament organization"/>
    <property type="evidence" value="ECO:0007669"/>
    <property type="project" value="TreeGrafter"/>
</dbReference>
<feature type="region of interest" description="Disordered" evidence="8">
    <location>
        <begin position="277"/>
        <end position="298"/>
    </location>
</feature>
<dbReference type="GO" id="GO:0030864">
    <property type="term" value="C:cortical actin cytoskeleton"/>
    <property type="evidence" value="ECO:0007669"/>
    <property type="project" value="TreeGrafter"/>
</dbReference>
<feature type="region of interest" description="Disordered" evidence="8">
    <location>
        <begin position="366"/>
        <end position="387"/>
    </location>
</feature>
<feature type="region of interest" description="Disordered" evidence="8">
    <location>
        <begin position="1640"/>
        <end position="1695"/>
    </location>
</feature>
<proteinExistence type="inferred from homology"/>
<dbReference type="SMART" id="SM00228">
    <property type="entry name" value="PDZ"/>
    <property type="match status" value="1"/>
</dbReference>